<dbReference type="PANTHER" id="PTHR42793:SF1">
    <property type="entry name" value="PEPTIDYL-LYSINE N-ACETYLTRANSFERASE PATZ"/>
    <property type="match status" value="1"/>
</dbReference>
<proteinExistence type="predicted"/>
<dbReference type="InterPro" id="IPR013815">
    <property type="entry name" value="ATP_grasp_subdomain_1"/>
</dbReference>
<organism evidence="2 3">
    <name type="scientific">Sanguibacter gelidistatuariae</name>
    <dbReference type="NCBI Taxonomy" id="1814289"/>
    <lineage>
        <taxon>Bacteria</taxon>
        <taxon>Bacillati</taxon>
        <taxon>Actinomycetota</taxon>
        <taxon>Actinomycetes</taxon>
        <taxon>Micrococcales</taxon>
        <taxon>Sanguibacteraceae</taxon>
        <taxon>Sanguibacter</taxon>
    </lineage>
</organism>
<dbReference type="Pfam" id="PF13380">
    <property type="entry name" value="CoA_binding_2"/>
    <property type="match status" value="1"/>
</dbReference>
<dbReference type="Pfam" id="PF13549">
    <property type="entry name" value="ATP-grasp_5"/>
    <property type="match status" value="1"/>
</dbReference>
<sequence>MLRDGTTARLRPIRVGDRDALQRFHTRQSERSTYMRFFAAMERLSPRDLTRFTVVDHHDRVALVVVAAVPGPDGQGTHEEIIGVARFDRIGPGEAEVAFNIADSHQGRGLGSVLLEHLAAAAREVGVRRFTAEVLPQNGKMLTVFREAGYKTTQHVDDGIVSVSIDLDPTERSRQVMADREHRAEARSIRGLFTPGSVVVVTSPQADDYQTQLAVRVVGALLDARGAVDPVVLTVVGLAPHARQAIEERPAVADAASPVAFVDTLGEVDGPADLAVLTVPATEAADVVRALAPLSVRAVVVAGPGYAETGEDGLVLQRAVVRSAHAAGMRVVGPGSYGLFAQRPEVTFNASLAPALPPAGRVGLFCQSAPMAVTVLATVARRGLGVSSFLSAGNRADVSGNDLMQFWQDDDSTDVVGLYLESIGNPRKFSRIARRLGLVKPVVVVTAGRSGHIVPPGHAVRTTRAPRRTLEEMFRQSGVIRAENTHQMIDIIQLLAHQKLPQGRRVAIVASSAPLAAVVAEAAGSAGLVITGRVGIVQDGATEAQVTDAVDAVYEDGASDVVVAVHVPVLGRQDDRFCEAVARAAARTGRPTVASILGLHGLVPLLTAPAPDGSMVTVPAYSTPEDAVQALGAVVRYSAWLGQDHGEALVYPDADVAGARRIIEAHAGDARSSDLAAEEVRALLGCYGIDLWRSVRVTDVDGAVAAAHDLGWPVALKSTAESLRHRADLGGVRLNIADEAELRTDYEQMCLGLADHLPVGRHGGGAAQFEVQRMAPSGVACVVRSTEDVLYGPVVSFGLSGDATDLLGDMSYGVPPLTTTDVAQMVRSIRAAPRLFGYKGLPEADASAIEDLIGRVCELAENHPDVQSLELYPVVVAERGATVLSARITVGAANRKDGLRRALPD</sequence>
<keyword evidence="3" id="KW-1185">Reference proteome</keyword>
<dbReference type="SUPFAM" id="SSF51735">
    <property type="entry name" value="NAD(P)-binding Rossmann-fold domains"/>
    <property type="match status" value="1"/>
</dbReference>
<dbReference type="InterPro" id="IPR000182">
    <property type="entry name" value="GNAT_dom"/>
</dbReference>
<dbReference type="Gene3D" id="3.40.50.720">
    <property type="entry name" value="NAD(P)-binding Rossmann-like Domain"/>
    <property type="match status" value="1"/>
</dbReference>
<dbReference type="Gene3D" id="3.30.470.20">
    <property type="entry name" value="ATP-grasp fold, B domain"/>
    <property type="match status" value="1"/>
</dbReference>
<dbReference type="PROSITE" id="PS51186">
    <property type="entry name" value="GNAT"/>
    <property type="match status" value="1"/>
</dbReference>
<dbReference type="AlphaFoldDB" id="A0A1G6RG73"/>
<dbReference type="Proteomes" id="UP000199039">
    <property type="component" value="Unassembled WGS sequence"/>
</dbReference>
<evidence type="ECO:0000313" key="2">
    <source>
        <dbReference type="EMBL" id="SDD03650.1"/>
    </source>
</evidence>
<feature type="domain" description="N-acetyltransferase" evidence="1">
    <location>
        <begin position="8"/>
        <end position="168"/>
    </location>
</feature>
<dbReference type="InterPro" id="IPR016181">
    <property type="entry name" value="Acyl_CoA_acyltransferase"/>
</dbReference>
<dbReference type="Gene3D" id="3.30.1490.20">
    <property type="entry name" value="ATP-grasp fold, A domain"/>
    <property type="match status" value="1"/>
</dbReference>
<evidence type="ECO:0000259" key="1">
    <source>
        <dbReference type="PROSITE" id="PS51186"/>
    </source>
</evidence>
<evidence type="ECO:0000313" key="3">
    <source>
        <dbReference type="Proteomes" id="UP000199039"/>
    </source>
</evidence>
<protein>
    <submittedName>
        <fullName evidence="2">Acyl-CoA synthetase (NDP forming)</fullName>
    </submittedName>
</protein>
<gene>
    <name evidence="2" type="ORF">SAMN05216410_2683</name>
</gene>
<dbReference type="EMBL" id="FMYH01000005">
    <property type="protein sequence ID" value="SDD03650.1"/>
    <property type="molecule type" value="Genomic_DNA"/>
</dbReference>
<dbReference type="Pfam" id="PF00583">
    <property type="entry name" value="Acetyltransf_1"/>
    <property type="match status" value="1"/>
</dbReference>
<dbReference type="SUPFAM" id="SSF52210">
    <property type="entry name" value="Succinyl-CoA synthetase domains"/>
    <property type="match status" value="2"/>
</dbReference>
<dbReference type="InterPro" id="IPR036291">
    <property type="entry name" value="NAD(P)-bd_dom_sf"/>
</dbReference>
<dbReference type="Gene3D" id="3.40.50.261">
    <property type="entry name" value="Succinyl-CoA synthetase domains"/>
    <property type="match status" value="2"/>
</dbReference>
<dbReference type="InterPro" id="IPR003781">
    <property type="entry name" value="CoA-bd"/>
</dbReference>
<dbReference type="Pfam" id="PF13607">
    <property type="entry name" value="Succ_CoA_lig"/>
    <property type="match status" value="1"/>
</dbReference>
<dbReference type="InterPro" id="IPR016102">
    <property type="entry name" value="Succinyl-CoA_synth-like"/>
</dbReference>
<dbReference type="InterPro" id="IPR032875">
    <property type="entry name" value="Succ_CoA_lig_flav_dom"/>
</dbReference>
<name>A0A1G6RG73_9MICO</name>
<dbReference type="STRING" id="1814289.SAMN05216410_2683"/>
<dbReference type="PANTHER" id="PTHR42793">
    <property type="entry name" value="COA BINDING DOMAIN CONTAINING PROTEIN"/>
    <property type="match status" value="1"/>
</dbReference>
<reference evidence="2 3" key="1">
    <citation type="submission" date="2016-09" db="EMBL/GenBank/DDBJ databases">
        <authorList>
            <person name="Capua I."/>
            <person name="De Benedictis P."/>
            <person name="Joannis T."/>
            <person name="Lombin L.H."/>
            <person name="Cattoli G."/>
        </authorList>
    </citation>
    <scope>NUCLEOTIDE SEQUENCE [LARGE SCALE GENOMIC DNA]</scope>
    <source>
        <strain evidence="2 3">ISLP-3</strain>
    </source>
</reference>
<dbReference type="GO" id="GO:0016747">
    <property type="term" value="F:acyltransferase activity, transferring groups other than amino-acyl groups"/>
    <property type="evidence" value="ECO:0007669"/>
    <property type="project" value="InterPro"/>
</dbReference>
<dbReference type="SUPFAM" id="SSF56059">
    <property type="entry name" value="Glutathione synthetase ATP-binding domain-like"/>
    <property type="match status" value="1"/>
</dbReference>
<dbReference type="SUPFAM" id="SSF55729">
    <property type="entry name" value="Acyl-CoA N-acyltransferases (Nat)"/>
    <property type="match status" value="1"/>
</dbReference>
<dbReference type="GO" id="GO:0005524">
    <property type="term" value="F:ATP binding"/>
    <property type="evidence" value="ECO:0007669"/>
    <property type="project" value="InterPro"/>
</dbReference>
<accession>A0A1G6RG73</accession>
<dbReference type="CDD" id="cd04301">
    <property type="entry name" value="NAT_SF"/>
    <property type="match status" value="1"/>
</dbReference>
<dbReference type="Gene3D" id="3.40.630.30">
    <property type="match status" value="1"/>
</dbReference>